<evidence type="ECO:0000256" key="7">
    <source>
        <dbReference type="SAM" id="Phobius"/>
    </source>
</evidence>
<dbReference type="InterPro" id="IPR003838">
    <property type="entry name" value="ABC3_permease_C"/>
</dbReference>
<feature type="transmembrane region" description="Helical" evidence="7">
    <location>
        <begin position="655"/>
        <end position="675"/>
    </location>
</feature>
<evidence type="ECO:0000256" key="3">
    <source>
        <dbReference type="ARBA" id="ARBA00022475"/>
    </source>
</evidence>
<dbReference type="Pfam" id="PF12704">
    <property type="entry name" value="MacB_PCD"/>
    <property type="match status" value="1"/>
</dbReference>
<feature type="domain" description="ABC3 transporter permease C-terminal" evidence="8">
    <location>
        <begin position="269"/>
        <end position="388"/>
    </location>
</feature>
<evidence type="ECO:0000259" key="9">
    <source>
        <dbReference type="Pfam" id="PF12704"/>
    </source>
</evidence>
<keyword evidence="3" id="KW-1003">Cell membrane</keyword>
<dbReference type="RefSeq" id="WP_126803052.1">
    <property type="nucleotide sequence ID" value="NZ_PIPL01000001.1"/>
</dbReference>
<feature type="domain" description="MacB-like periplasmic core" evidence="9">
    <location>
        <begin position="24"/>
        <end position="235"/>
    </location>
</feature>
<accession>A0A432W9G8</accession>
<reference evidence="10 11" key="1">
    <citation type="journal article" date="2011" name="Front. Microbiol.">
        <title>Genomic signatures of strain selection and enhancement in Bacillus atrophaeus var. globigii, a historical biowarfare simulant.</title>
        <authorList>
            <person name="Gibbons H.S."/>
            <person name="Broomall S.M."/>
            <person name="McNew L.A."/>
            <person name="Daligault H."/>
            <person name="Chapman C."/>
            <person name="Bruce D."/>
            <person name="Karavis M."/>
            <person name="Krepps M."/>
            <person name="McGregor P.A."/>
            <person name="Hong C."/>
            <person name="Park K.H."/>
            <person name="Akmal A."/>
            <person name="Feldman A."/>
            <person name="Lin J.S."/>
            <person name="Chang W.E."/>
            <person name="Higgs B.W."/>
            <person name="Demirev P."/>
            <person name="Lindquist J."/>
            <person name="Liem A."/>
            <person name="Fochler E."/>
            <person name="Read T.D."/>
            <person name="Tapia R."/>
            <person name="Johnson S."/>
            <person name="Bishop-Lilly K.A."/>
            <person name="Detter C."/>
            <person name="Han C."/>
            <person name="Sozhamannan S."/>
            <person name="Rosenzweig C.N."/>
            <person name="Skowronski E.W."/>
        </authorList>
    </citation>
    <scope>NUCLEOTIDE SEQUENCE [LARGE SCALE GENOMIC DNA]</scope>
    <source>
        <strain evidence="10 11">MLST1</strain>
    </source>
</reference>
<feature type="transmembrane region" description="Helical" evidence="7">
    <location>
        <begin position="750"/>
        <end position="771"/>
    </location>
</feature>
<proteinExistence type="inferred from homology"/>
<feature type="transmembrane region" description="Helical" evidence="7">
    <location>
        <begin position="265"/>
        <end position="285"/>
    </location>
</feature>
<dbReference type="GO" id="GO:0098797">
    <property type="term" value="C:plasma membrane protein complex"/>
    <property type="evidence" value="ECO:0007669"/>
    <property type="project" value="TreeGrafter"/>
</dbReference>
<gene>
    <name evidence="10" type="ORF">CWE09_05850</name>
</gene>
<keyword evidence="6 7" id="KW-0472">Membrane</keyword>
<sequence>MKPLTLKLWRDLRTMAGQVAAIATIIAAGVMVLIITVSNLDAIRLSTTAFYQQNNFADIFSEARRAPNSLVERANNIDGVSLAESRISTMVRIQVTDFEEPIQGRMISLPDGEQSQLNRVSILQGERPQRGQNQHVVISQPFAQAHNLQPGDRIEAIMNGQLERLTITGIGLSPEFIYQLGPADLLPDYSRFGIFWMNREAMASAFDMTGAFNSISVSLQSGAAQEPVIEQLDQLLEPYGSRGAYHRSEQISHQFIEQEIEQLEVMAILLPVIFLGVAAFLLNVLMTRIIRSQRQPIAILKAFGYHNHEIVRHFLSLTFVIIILGVLVGAVVGTWVAEPVAAIYAEYFRFPEFRFQTQPASIVLAAAIALAAGFIATLRAVYKAAKRAPAEAMRPPVPLSFKKSWLDTPLFRQRFSQPVRIIIRNLMRQPLRAILSVFGIALSGGLLLLGSYMFTAMDHMLDIQYRHLLRMNLEVHFIEPTNETELSTLRAQPGVRYAEGFRQVPIRITHSRQQYRTSLLGFEANSHLRQLNDDPTRQPELPTEGILITDYLADYLGVKPGDNVTVEVLSDTPRTLDITVADIVSEPLGLGAYMERRALNRLLREGPSINGAWIIHDQQEQELLFSRLRDMPQIVSIGQISDAEREIREYLDDTILVTMAVLLLLAGSITFAVVYNNARIIFAERERELATLRVLGLTRGEVSAILVGELAIIVMLSIPLAWLIGTGFSWSLVTGMSTDLFRVPFVMDRFMYAFSAVGVLLAASLSIILILRRLFRLDMMSSLKTE</sequence>
<dbReference type="PANTHER" id="PTHR30489:SF0">
    <property type="entry name" value="LIPOPROTEIN-RELEASING SYSTEM TRANSMEMBRANE PROTEIN LOLE"/>
    <property type="match status" value="1"/>
</dbReference>
<dbReference type="InterPro" id="IPR025857">
    <property type="entry name" value="MacB_PCD"/>
</dbReference>
<evidence type="ECO:0000256" key="2">
    <source>
        <dbReference type="ARBA" id="ARBA00005236"/>
    </source>
</evidence>
<dbReference type="PANTHER" id="PTHR30489">
    <property type="entry name" value="LIPOPROTEIN-RELEASING SYSTEM TRANSMEMBRANE PROTEIN LOLE"/>
    <property type="match status" value="1"/>
</dbReference>
<feature type="transmembrane region" description="Helical" evidence="7">
    <location>
        <begin position="314"/>
        <end position="337"/>
    </location>
</feature>
<evidence type="ECO:0000313" key="10">
    <source>
        <dbReference type="EMBL" id="RUO26238.1"/>
    </source>
</evidence>
<comment type="similarity">
    <text evidence="2">Belongs to the ABC-4 integral membrane protein family. LolC/E subfamily.</text>
</comment>
<dbReference type="GO" id="GO:0044874">
    <property type="term" value="P:lipoprotein localization to outer membrane"/>
    <property type="evidence" value="ECO:0007669"/>
    <property type="project" value="TreeGrafter"/>
</dbReference>
<dbReference type="Pfam" id="PF02687">
    <property type="entry name" value="FtsX"/>
    <property type="match status" value="2"/>
</dbReference>
<feature type="domain" description="ABC3 transporter permease C-terminal" evidence="8">
    <location>
        <begin position="661"/>
        <end position="777"/>
    </location>
</feature>
<keyword evidence="5 7" id="KW-1133">Transmembrane helix</keyword>
<evidence type="ECO:0000259" key="8">
    <source>
        <dbReference type="Pfam" id="PF02687"/>
    </source>
</evidence>
<feature type="transmembrane region" description="Helical" evidence="7">
    <location>
        <begin position="357"/>
        <end position="378"/>
    </location>
</feature>
<keyword evidence="4 7" id="KW-0812">Transmembrane</keyword>
<dbReference type="OrthoDB" id="5137249at2"/>
<evidence type="ECO:0000256" key="4">
    <source>
        <dbReference type="ARBA" id="ARBA00022692"/>
    </source>
</evidence>
<dbReference type="EMBL" id="PIPL01000001">
    <property type="protein sequence ID" value="RUO26238.1"/>
    <property type="molecule type" value="Genomic_DNA"/>
</dbReference>
<feature type="transmembrane region" description="Helical" evidence="7">
    <location>
        <begin position="433"/>
        <end position="454"/>
    </location>
</feature>
<evidence type="ECO:0000256" key="5">
    <source>
        <dbReference type="ARBA" id="ARBA00022989"/>
    </source>
</evidence>
<comment type="subcellular location">
    <subcellularLocation>
        <location evidence="1">Cell membrane</location>
        <topology evidence="1">Multi-pass membrane protein</topology>
    </subcellularLocation>
</comment>
<dbReference type="Proteomes" id="UP000288293">
    <property type="component" value="Unassembled WGS sequence"/>
</dbReference>
<evidence type="ECO:0000256" key="1">
    <source>
        <dbReference type="ARBA" id="ARBA00004651"/>
    </source>
</evidence>
<evidence type="ECO:0000313" key="11">
    <source>
        <dbReference type="Proteomes" id="UP000288293"/>
    </source>
</evidence>
<protein>
    <submittedName>
        <fullName evidence="10">ABC transporter permease</fullName>
    </submittedName>
</protein>
<organism evidence="10 11">
    <name type="scientific">Aliidiomarina minuta</name>
    <dbReference type="NCBI Taxonomy" id="880057"/>
    <lineage>
        <taxon>Bacteria</taxon>
        <taxon>Pseudomonadati</taxon>
        <taxon>Pseudomonadota</taxon>
        <taxon>Gammaproteobacteria</taxon>
        <taxon>Alteromonadales</taxon>
        <taxon>Idiomarinaceae</taxon>
        <taxon>Aliidiomarina</taxon>
    </lineage>
</organism>
<dbReference type="AlphaFoldDB" id="A0A432W9G8"/>
<keyword evidence="11" id="KW-1185">Reference proteome</keyword>
<comment type="caution">
    <text evidence="10">The sequence shown here is derived from an EMBL/GenBank/DDBJ whole genome shotgun (WGS) entry which is preliminary data.</text>
</comment>
<feature type="transmembrane region" description="Helical" evidence="7">
    <location>
        <begin position="702"/>
        <end position="730"/>
    </location>
</feature>
<dbReference type="InterPro" id="IPR051447">
    <property type="entry name" value="Lipoprotein-release_system"/>
</dbReference>
<feature type="transmembrane region" description="Helical" evidence="7">
    <location>
        <begin position="12"/>
        <end position="37"/>
    </location>
</feature>
<name>A0A432W9G8_9GAMM</name>
<evidence type="ECO:0000256" key="6">
    <source>
        <dbReference type="ARBA" id="ARBA00023136"/>
    </source>
</evidence>